<sequence>MSIVDFHAIPSRSMRRWFGLSLGLLLVIMSFPLAHFGGMAQAGLLAASIVLTVVYYGWPAAQLSIIRGWQVVTFPIAWLTGHALLSIVFFLVLTPIGLLLRFFRHDPLRLQKRDRSTAWQDHHQEEKPDRYFKQF</sequence>
<evidence type="ECO:0000313" key="3">
    <source>
        <dbReference type="Proteomes" id="UP000319143"/>
    </source>
</evidence>
<dbReference type="InterPro" id="IPR045781">
    <property type="entry name" value="SxtJ"/>
</dbReference>
<reference evidence="2 3" key="1">
    <citation type="submission" date="2019-02" db="EMBL/GenBank/DDBJ databases">
        <title>Deep-cultivation of Planctomycetes and their phenomic and genomic characterization uncovers novel biology.</title>
        <authorList>
            <person name="Wiegand S."/>
            <person name="Jogler M."/>
            <person name="Boedeker C."/>
            <person name="Pinto D."/>
            <person name="Vollmers J."/>
            <person name="Rivas-Marin E."/>
            <person name="Kohn T."/>
            <person name="Peeters S.H."/>
            <person name="Heuer A."/>
            <person name="Rast P."/>
            <person name="Oberbeckmann S."/>
            <person name="Bunk B."/>
            <person name="Jeske O."/>
            <person name="Meyerdierks A."/>
            <person name="Storesund J.E."/>
            <person name="Kallscheuer N."/>
            <person name="Luecker S."/>
            <person name="Lage O.M."/>
            <person name="Pohl T."/>
            <person name="Merkel B.J."/>
            <person name="Hornburger P."/>
            <person name="Mueller R.-W."/>
            <person name="Bruemmer F."/>
            <person name="Labrenz M."/>
            <person name="Spormann A.M."/>
            <person name="Op Den Camp H."/>
            <person name="Overmann J."/>
            <person name="Amann R."/>
            <person name="Jetten M.S.M."/>
            <person name="Mascher T."/>
            <person name="Medema M.H."/>
            <person name="Devos D.P."/>
            <person name="Kaster A.-K."/>
            <person name="Ovreas L."/>
            <person name="Rohde M."/>
            <person name="Galperin M.Y."/>
            <person name="Jogler C."/>
        </authorList>
    </citation>
    <scope>NUCLEOTIDE SEQUENCE [LARGE SCALE GENOMIC DNA]</scope>
    <source>
        <strain evidence="2 3">Poly41</strain>
    </source>
</reference>
<comment type="caution">
    <text evidence="2">The sequence shown here is derived from an EMBL/GenBank/DDBJ whole genome shotgun (WGS) entry which is preliminary data.</text>
</comment>
<evidence type="ECO:0000256" key="1">
    <source>
        <dbReference type="SAM" id="Phobius"/>
    </source>
</evidence>
<dbReference type="Proteomes" id="UP000319143">
    <property type="component" value="Unassembled WGS sequence"/>
</dbReference>
<proteinExistence type="predicted"/>
<keyword evidence="1" id="KW-0472">Membrane</keyword>
<dbReference type="EMBL" id="SJPV01000004">
    <property type="protein sequence ID" value="TWU38470.1"/>
    <property type="molecule type" value="Genomic_DNA"/>
</dbReference>
<feature type="transmembrane region" description="Helical" evidence="1">
    <location>
        <begin position="83"/>
        <end position="103"/>
    </location>
</feature>
<evidence type="ECO:0008006" key="4">
    <source>
        <dbReference type="Google" id="ProtNLM"/>
    </source>
</evidence>
<dbReference type="AlphaFoldDB" id="A0A5C6DNP9"/>
<keyword evidence="1" id="KW-0812">Transmembrane</keyword>
<accession>A0A5C6DNP9</accession>
<organism evidence="2 3">
    <name type="scientific">Novipirellula artificiosorum</name>
    <dbReference type="NCBI Taxonomy" id="2528016"/>
    <lineage>
        <taxon>Bacteria</taxon>
        <taxon>Pseudomonadati</taxon>
        <taxon>Planctomycetota</taxon>
        <taxon>Planctomycetia</taxon>
        <taxon>Pirellulales</taxon>
        <taxon>Pirellulaceae</taxon>
        <taxon>Novipirellula</taxon>
    </lineage>
</organism>
<protein>
    <recommendedName>
        <fullName evidence="4">SxtJ</fullName>
    </recommendedName>
</protein>
<keyword evidence="1" id="KW-1133">Transmembrane helix</keyword>
<dbReference type="RefSeq" id="WP_231615652.1">
    <property type="nucleotide sequence ID" value="NZ_SJPV01000004.1"/>
</dbReference>
<dbReference type="Pfam" id="PF19588">
    <property type="entry name" value="SxtJ"/>
    <property type="match status" value="1"/>
</dbReference>
<name>A0A5C6DNP9_9BACT</name>
<keyword evidence="3" id="KW-1185">Reference proteome</keyword>
<evidence type="ECO:0000313" key="2">
    <source>
        <dbReference type="EMBL" id="TWU38470.1"/>
    </source>
</evidence>
<gene>
    <name evidence="2" type="ORF">Poly41_29460</name>
</gene>